<proteinExistence type="inferred from homology"/>
<feature type="region of interest" description="Disordered" evidence="2">
    <location>
        <begin position="31"/>
        <end position="82"/>
    </location>
</feature>
<dbReference type="STRING" id="34690.A0A182UC27"/>
<evidence type="ECO:0000313" key="3">
    <source>
        <dbReference type="EnsemblMetazoa" id="AMEC017694-PA"/>
    </source>
</evidence>
<dbReference type="GO" id="GO:0023052">
    <property type="term" value="P:signaling"/>
    <property type="evidence" value="ECO:0007669"/>
    <property type="project" value="InterPro"/>
</dbReference>
<accession>A0A182UC27</accession>
<reference evidence="4" key="1">
    <citation type="submission" date="2014-01" db="EMBL/GenBank/DDBJ databases">
        <title>The Genome Sequence of Anopheles melas CM1001059_A (V2).</title>
        <authorList>
            <consortium name="The Broad Institute Genomics Platform"/>
            <person name="Neafsey D.E."/>
            <person name="Besansky N."/>
            <person name="Howell P."/>
            <person name="Walton C."/>
            <person name="Young S.K."/>
            <person name="Zeng Q."/>
            <person name="Gargeya S."/>
            <person name="Fitzgerald M."/>
            <person name="Haas B."/>
            <person name="Abouelleil A."/>
            <person name="Allen A.W."/>
            <person name="Alvarado L."/>
            <person name="Arachchi H.M."/>
            <person name="Berlin A.M."/>
            <person name="Chapman S.B."/>
            <person name="Gainer-Dewar J."/>
            <person name="Goldberg J."/>
            <person name="Griggs A."/>
            <person name="Gujja S."/>
            <person name="Hansen M."/>
            <person name="Howarth C."/>
            <person name="Imamovic A."/>
            <person name="Ireland A."/>
            <person name="Larimer J."/>
            <person name="McCowan C."/>
            <person name="Murphy C."/>
            <person name="Pearson M."/>
            <person name="Poon T.W."/>
            <person name="Priest M."/>
            <person name="Roberts A."/>
            <person name="Saif S."/>
            <person name="Shea T."/>
            <person name="Sisk P."/>
            <person name="Sykes S."/>
            <person name="Wortman J."/>
            <person name="Nusbaum C."/>
            <person name="Birren B."/>
        </authorList>
    </citation>
    <scope>NUCLEOTIDE SEQUENCE [LARGE SCALE GENOMIC DNA]</scope>
    <source>
        <strain evidence="4">CM1001059</strain>
    </source>
</reference>
<dbReference type="PANTHER" id="PTHR12353">
    <property type="entry name" value="DISKS LARGE-ASSOCIATED PROTEIN DAP SAP90/PSD-95-ASSOCIATED PROTEIN"/>
    <property type="match status" value="1"/>
</dbReference>
<evidence type="ECO:0000256" key="2">
    <source>
        <dbReference type="SAM" id="MobiDB-lite"/>
    </source>
</evidence>
<dbReference type="AlphaFoldDB" id="A0A182UC27"/>
<feature type="compositionally biased region" description="Basic and acidic residues" evidence="2">
    <location>
        <begin position="56"/>
        <end position="65"/>
    </location>
</feature>
<comment type="similarity">
    <text evidence="1">Belongs to the SAPAP family.</text>
</comment>
<feature type="compositionally biased region" description="Basic and acidic residues" evidence="2">
    <location>
        <begin position="494"/>
        <end position="508"/>
    </location>
</feature>
<name>A0A182UC27_9DIPT</name>
<protein>
    <submittedName>
        <fullName evidence="3">Uncharacterized protein</fullName>
    </submittedName>
</protein>
<dbReference type="InterPro" id="IPR005026">
    <property type="entry name" value="SAPAP"/>
</dbReference>
<dbReference type="Proteomes" id="UP000075902">
    <property type="component" value="Unassembled WGS sequence"/>
</dbReference>
<feature type="region of interest" description="Disordered" evidence="2">
    <location>
        <begin position="493"/>
        <end position="556"/>
    </location>
</feature>
<evidence type="ECO:0000313" key="4">
    <source>
        <dbReference type="Proteomes" id="UP000075902"/>
    </source>
</evidence>
<feature type="compositionally biased region" description="Polar residues" evidence="2">
    <location>
        <begin position="530"/>
        <end position="541"/>
    </location>
</feature>
<dbReference type="VEuPathDB" id="VectorBase:AMEC017694"/>
<sequence>MEFKVFYKNHPQHQWGDQVLEEMTRKNKVMRAKSRHEMRQAFRNMTNESEEENDEPQQHRQEDTTTKQSENSGNKPVSEEEQYCRRLQRLLQFREQKRRMQQEKKIKAKAPFVPFVPKKLVEATQEPLVEGNARPKKPLSELLDQAMQTVAIGSKTPAPVVKCIKPRVDCWRTEKLTPKVTENVPPKNLPSEKLKPNPTKSAVKVLKPELKRAKETQQPVQQKPIKTIRHAVTAQTVRPLSQQKKPAFVLKKVKPPPHDGKQTGGGGTSAMVTSTVRKHRKPLAFTFEPESEIKKDKGLLNVIKTAELFDGISPIEVESPWVRIPASNGVRHSSPVSLRAEGDSIWDPQPVACLSTYDATAVHDTVKLSDSAVLDTKGKNEQQIDGNISDWVPAVVHEIDNDTIVIDDDDDEVLKEAEMSDASAFDKLEDRNRKPALNESFTISVDTAPSNGRPAIIFHEPTVPPLLHMVTNNGSNATSLNSLSVIEINSSHSIEQDRSSSSLPKEKGLNGSKAKKRISWTFTEKPLNSEIEQTAQPTEQGCSLPEQTELDGSKTKKRASLIFTEEPLENEIVPSRANLSLDEKIQQCSVDGADAVESTAANNISLRRVRRSSVRLSDPSLDEQIDDLASPKEVREKTRFYYEKIDNEGGRLQGLCDLYAPFLEPEHELNDHCRGLIIAAQGQTNILFKKKFTKFRELIGHYELKWNDRKVRHDDLDGFW</sequence>
<dbReference type="EnsemblMetazoa" id="AMEC017694-RA">
    <property type="protein sequence ID" value="AMEC017694-PA"/>
    <property type="gene ID" value="AMEC017694"/>
</dbReference>
<keyword evidence="4" id="KW-1185">Reference proteome</keyword>
<reference evidence="3" key="2">
    <citation type="submission" date="2020-05" db="UniProtKB">
        <authorList>
            <consortium name="EnsemblMetazoa"/>
        </authorList>
    </citation>
    <scope>IDENTIFICATION</scope>
    <source>
        <strain evidence="3">CM1001059</strain>
    </source>
</reference>
<feature type="compositionally biased region" description="Polar residues" evidence="2">
    <location>
        <begin position="66"/>
        <end position="75"/>
    </location>
</feature>
<evidence type="ECO:0000256" key="1">
    <source>
        <dbReference type="ARBA" id="ARBA00008839"/>
    </source>
</evidence>
<organism evidence="3 4">
    <name type="scientific">Anopheles melas</name>
    <dbReference type="NCBI Taxonomy" id="34690"/>
    <lineage>
        <taxon>Eukaryota</taxon>
        <taxon>Metazoa</taxon>
        <taxon>Ecdysozoa</taxon>
        <taxon>Arthropoda</taxon>
        <taxon>Hexapoda</taxon>
        <taxon>Insecta</taxon>
        <taxon>Pterygota</taxon>
        <taxon>Neoptera</taxon>
        <taxon>Endopterygota</taxon>
        <taxon>Diptera</taxon>
        <taxon>Nematocera</taxon>
        <taxon>Culicoidea</taxon>
        <taxon>Culicidae</taxon>
        <taxon>Anophelinae</taxon>
        <taxon>Anopheles</taxon>
    </lineage>
</organism>
<dbReference type="PANTHER" id="PTHR12353:SF1">
    <property type="entry name" value="DISKS LARGE-ASSOCIATED PROTEIN 5"/>
    <property type="match status" value="1"/>
</dbReference>